<dbReference type="Proteomes" id="UP000593560">
    <property type="component" value="Unassembled WGS sequence"/>
</dbReference>
<reference evidence="1 2" key="1">
    <citation type="journal article" date="2019" name="Genome Biol. Evol.">
        <title>Insights into the evolution of the New World diploid cottons (Gossypium, subgenus Houzingenia) based on genome sequencing.</title>
        <authorList>
            <person name="Grover C.E."/>
            <person name="Arick M.A. 2nd"/>
            <person name="Thrash A."/>
            <person name="Conover J.L."/>
            <person name="Sanders W.S."/>
            <person name="Peterson D.G."/>
            <person name="Frelichowski J.E."/>
            <person name="Scheffler J.A."/>
            <person name="Scheffler B.E."/>
            <person name="Wendel J.F."/>
        </authorList>
    </citation>
    <scope>NUCLEOTIDE SEQUENCE [LARGE SCALE GENOMIC DNA]</scope>
    <source>
        <strain evidence="1">0</strain>
        <tissue evidence="1">Leaf</tissue>
    </source>
</reference>
<proteinExistence type="predicted"/>
<name>A0A7J9I8L1_9ROSI</name>
<sequence length="118" mass="13531">MYGGNVVEFAQQYNTEAEVVFHNRDMEVEKELTKLCVSKNNELKENETNARVVIRSKNVKRSIIEELLSNDNHVVKEGDNKTSPILDPPCAKSKKIFISRLNGHLEKRKSRASQLHKP</sequence>
<comment type="caution">
    <text evidence="1">The sequence shown here is derived from an EMBL/GenBank/DDBJ whole genome shotgun (WGS) entry which is preliminary data.</text>
</comment>
<keyword evidence="2" id="KW-1185">Reference proteome</keyword>
<protein>
    <submittedName>
        <fullName evidence="1">Uncharacterized protein</fullName>
    </submittedName>
</protein>
<evidence type="ECO:0000313" key="1">
    <source>
        <dbReference type="EMBL" id="MBA0818427.1"/>
    </source>
</evidence>
<dbReference type="AlphaFoldDB" id="A0A7J9I8L1"/>
<feature type="non-terminal residue" evidence="1">
    <location>
        <position position="118"/>
    </location>
</feature>
<accession>A0A7J9I8L1</accession>
<dbReference type="OrthoDB" id="10505086at2759"/>
<gene>
    <name evidence="1" type="ORF">Gohar_021784</name>
</gene>
<organism evidence="1 2">
    <name type="scientific">Gossypium harknessii</name>
    <dbReference type="NCBI Taxonomy" id="34285"/>
    <lineage>
        <taxon>Eukaryota</taxon>
        <taxon>Viridiplantae</taxon>
        <taxon>Streptophyta</taxon>
        <taxon>Embryophyta</taxon>
        <taxon>Tracheophyta</taxon>
        <taxon>Spermatophyta</taxon>
        <taxon>Magnoliopsida</taxon>
        <taxon>eudicotyledons</taxon>
        <taxon>Gunneridae</taxon>
        <taxon>Pentapetalae</taxon>
        <taxon>rosids</taxon>
        <taxon>malvids</taxon>
        <taxon>Malvales</taxon>
        <taxon>Malvaceae</taxon>
        <taxon>Malvoideae</taxon>
        <taxon>Gossypium</taxon>
    </lineage>
</organism>
<dbReference type="EMBL" id="JABFAD010283274">
    <property type="protein sequence ID" value="MBA0818427.1"/>
    <property type="molecule type" value="Genomic_DNA"/>
</dbReference>
<evidence type="ECO:0000313" key="2">
    <source>
        <dbReference type="Proteomes" id="UP000593560"/>
    </source>
</evidence>